<sequence>TDTKIAELNGGGGLDVSKPNPAHFENRDPRLYSTLLFPVCFGTVKEV</sequence>
<evidence type="ECO:0000256" key="1">
    <source>
        <dbReference type="SAM" id="MobiDB-lite"/>
    </source>
</evidence>
<dbReference type="EMBL" id="AJWY01001365">
    <property type="protein sequence ID" value="EKC79881.1"/>
    <property type="molecule type" value="Genomic_DNA"/>
</dbReference>
<proteinExistence type="predicted"/>
<dbReference type="AlphaFoldDB" id="K1V7F1"/>
<gene>
    <name evidence="2" type="ORF">LEA_01977</name>
</gene>
<feature type="non-terminal residue" evidence="2">
    <location>
        <position position="1"/>
    </location>
</feature>
<name>K1V7F1_9ZZZZ</name>
<protein>
    <submittedName>
        <fullName evidence="2">Uncharacterized protein</fullName>
    </submittedName>
</protein>
<organism evidence="2">
    <name type="scientific">human gut metagenome</name>
    <dbReference type="NCBI Taxonomy" id="408170"/>
    <lineage>
        <taxon>unclassified sequences</taxon>
        <taxon>metagenomes</taxon>
        <taxon>organismal metagenomes</taxon>
    </lineage>
</organism>
<comment type="caution">
    <text evidence="2">The sequence shown here is derived from an EMBL/GenBank/DDBJ whole genome shotgun (WGS) entry which is preliminary data.</text>
</comment>
<feature type="region of interest" description="Disordered" evidence="1">
    <location>
        <begin position="1"/>
        <end position="20"/>
    </location>
</feature>
<evidence type="ECO:0000313" key="2">
    <source>
        <dbReference type="EMBL" id="EKC79881.1"/>
    </source>
</evidence>
<reference evidence="2" key="1">
    <citation type="journal article" date="2013" name="Environ. Microbiol.">
        <title>Microbiota from the distal guts of lean and obese adolescents exhibit partial functional redundancy besides clear differences in community structure.</title>
        <authorList>
            <person name="Ferrer M."/>
            <person name="Ruiz A."/>
            <person name="Lanza F."/>
            <person name="Haange S.B."/>
            <person name="Oberbach A."/>
            <person name="Till H."/>
            <person name="Bargiela R."/>
            <person name="Campoy C."/>
            <person name="Segura M.T."/>
            <person name="Richter M."/>
            <person name="von Bergen M."/>
            <person name="Seifert J."/>
            <person name="Suarez A."/>
        </authorList>
    </citation>
    <scope>NUCLEOTIDE SEQUENCE</scope>
</reference>
<accession>K1V7F1</accession>